<dbReference type="EMBL" id="CAQQ02043842">
    <property type="status" value="NOT_ANNOTATED_CDS"/>
    <property type="molecule type" value="Genomic_DNA"/>
</dbReference>
<dbReference type="EMBL" id="CAQQ02043843">
    <property type="status" value="NOT_ANNOTATED_CDS"/>
    <property type="molecule type" value="Genomic_DNA"/>
</dbReference>
<accession>T1H0F2</accession>
<dbReference type="Proteomes" id="UP000015102">
    <property type="component" value="Unassembled WGS sequence"/>
</dbReference>
<dbReference type="EnsemblMetazoa" id="MESCA009628-RA">
    <property type="protein sequence ID" value="MESCA009628-PA"/>
    <property type="gene ID" value="MESCA009628"/>
</dbReference>
<proteinExistence type="predicted"/>
<organism evidence="1 2">
    <name type="scientific">Megaselia scalaris</name>
    <name type="common">Humpbacked fly</name>
    <name type="synonym">Phora scalaris</name>
    <dbReference type="NCBI Taxonomy" id="36166"/>
    <lineage>
        <taxon>Eukaryota</taxon>
        <taxon>Metazoa</taxon>
        <taxon>Ecdysozoa</taxon>
        <taxon>Arthropoda</taxon>
        <taxon>Hexapoda</taxon>
        <taxon>Insecta</taxon>
        <taxon>Pterygota</taxon>
        <taxon>Neoptera</taxon>
        <taxon>Endopterygota</taxon>
        <taxon>Diptera</taxon>
        <taxon>Brachycera</taxon>
        <taxon>Muscomorpha</taxon>
        <taxon>Platypezoidea</taxon>
        <taxon>Phoridae</taxon>
        <taxon>Megaseliini</taxon>
        <taxon>Megaselia</taxon>
    </lineage>
</organism>
<sequence length="112" mass="12596">MLNKVNSNYFFPGVVKFKSYGLVMESIVAEKALRIKRVGLFKERSYGHMTSEVGIGKLNTDYIEQEYDFNFNSNTIIPTRESCEVVTPGEFSVYTDGSKTAEGTSADIPYDI</sequence>
<name>T1H0F2_MEGSC</name>
<keyword evidence="2" id="KW-1185">Reference proteome</keyword>
<evidence type="ECO:0000313" key="1">
    <source>
        <dbReference type="EnsemblMetazoa" id="MESCA009628-PA"/>
    </source>
</evidence>
<evidence type="ECO:0000313" key="2">
    <source>
        <dbReference type="Proteomes" id="UP000015102"/>
    </source>
</evidence>
<dbReference type="AlphaFoldDB" id="T1H0F2"/>
<reference evidence="2" key="1">
    <citation type="submission" date="2013-02" db="EMBL/GenBank/DDBJ databases">
        <authorList>
            <person name="Hughes D."/>
        </authorList>
    </citation>
    <scope>NUCLEOTIDE SEQUENCE</scope>
    <source>
        <strain>Durham</strain>
        <strain evidence="2">NC isolate 2 -- Noor lab</strain>
    </source>
</reference>
<dbReference type="HOGENOM" id="CLU_2148726_0_0_1"/>
<protein>
    <submittedName>
        <fullName evidence="1">Uncharacterized protein</fullName>
    </submittedName>
</protein>
<reference evidence="1" key="2">
    <citation type="submission" date="2015-06" db="UniProtKB">
        <authorList>
            <consortium name="EnsemblMetazoa"/>
        </authorList>
    </citation>
    <scope>IDENTIFICATION</scope>
</reference>